<evidence type="ECO:0000256" key="3">
    <source>
        <dbReference type="ARBA" id="ARBA00022771"/>
    </source>
</evidence>
<dbReference type="EMBL" id="JARYMX010000004">
    <property type="protein sequence ID" value="KAJ9554515.1"/>
    <property type="molecule type" value="Genomic_DNA"/>
</dbReference>
<dbReference type="InterPro" id="IPR007527">
    <property type="entry name" value="Znf_SWIM"/>
</dbReference>
<dbReference type="Pfam" id="PF10551">
    <property type="entry name" value="MULE"/>
    <property type="match status" value="1"/>
</dbReference>
<organism evidence="10 11">
    <name type="scientific">Centaurea solstitialis</name>
    <name type="common">yellow star-thistle</name>
    <dbReference type="NCBI Taxonomy" id="347529"/>
    <lineage>
        <taxon>Eukaryota</taxon>
        <taxon>Viridiplantae</taxon>
        <taxon>Streptophyta</taxon>
        <taxon>Embryophyta</taxon>
        <taxon>Tracheophyta</taxon>
        <taxon>Spermatophyta</taxon>
        <taxon>Magnoliopsida</taxon>
        <taxon>eudicotyledons</taxon>
        <taxon>Gunneridae</taxon>
        <taxon>Pentapetalae</taxon>
        <taxon>asterids</taxon>
        <taxon>campanulids</taxon>
        <taxon>Asterales</taxon>
        <taxon>Asteraceae</taxon>
        <taxon>Carduoideae</taxon>
        <taxon>Cardueae</taxon>
        <taxon>Centaureinae</taxon>
        <taxon>Centaurea</taxon>
    </lineage>
</organism>
<feature type="compositionally biased region" description="Basic and acidic residues" evidence="8">
    <location>
        <begin position="210"/>
        <end position="220"/>
    </location>
</feature>
<reference evidence="10" key="1">
    <citation type="submission" date="2023-03" db="EMBL/GenBank/DDBJ databases">
        <title>Chromosome-scale reference genome and RAD-based genetic map of yellow starthistle (Centaurea solstitialis) reveal putative structural variation and QTLs associated with invader traits.</title>
        <authorList>
            <person name="Reatini B."/>
            <person name="Cang F.A."/>
            <person name="Jiang Q."/>
            <person name="Mckibben M.T.W."/>
            <person name="Barker M.S."/>
            <person name="Rieseberg L.H."/>
            <person name="Dlugosch K.M."/>
        </authorList>
    </citation>
    <scope>NUCLEOTIDE SEQUENCE</scope>
    <source>
        <strain evidence="10">CAN-66</strain>
        <tissue evidence="10">Leaf</tissue>
    </source>
</reference>
<dbReference type="PANTHER" id="PTHR31973">
    <property type="entry name" value="POLYPROTEIN, PUTATIVE-RELATED"/>
    <property type="match status" value="1"/>
</dbReference>
<feature type="region of interest" description="Disordered" evidence="8">
    <location>
        <begin position="193"/>
        <end position="297"/>
    </location>
</feature>
<dbReference type="PROSITE" id="PS01007">
    <property type="entry name" value="TRANSPOSASE_MUTATOR"/>
    <property type="match status" value="1"/>
</dbReference>
<dbReference type="GO" id="GO:0006313">
    <property type="term" value="P:DNA transposition"/>
    <property type="evidence" value="ECO:0007669"/>
    <property type="project" value="InterPro"/>
</dbReference>
<comment type="caution">
    <text evidence="10">The sequence shown here is derived from an EMBL/GenBank/DDBJ whole genome shotgun (WGS) entry which is preliminary data.</text>
</comment>
<proteinExistence type="predicted"/>
<dbReference type="PANTHER" id="PTHR31973:SF190">
    <property type="entry name" value="MULE TRANSPOSASE DOMAIN-CONTAINING PROTEIN"/>
    <property type="match status" value="1"/>
</dbReference>
<sequence length="1029" mass="116089">MERVIRASRTGVFEMGTLWEVRSYDDREEFKDVYDAYPALVKLQIHHGGRFTKFPGRQYVKGKTHYVELVDTDTFSVHELEDMMHEVGYKTPRPTYYHFLVPGKDLDCGLHALGSDQDIREFLKFVPKCNVFDIYIEHWVSKLNTYDLSPGVSNVVIEQLPDEVQPELVKKKKVSKRPKPLLLEWSVDDDVGKQPLDVDDVGKQPLDVDDVAKQPLDTDKPVSSVDDVGKQPMYTNEFPGIDKSMLDNFNPFEDGEADGEGDGEADGEGDGNVDGEGDGNVDGEGDAGSDGGSDSDFEVELHNTIDEVDVDMATFFENTDYEAEWFDKPNKPTEAGNVAGDVDAVDMDNIDSNTDDEDLEAERKALLRKLRKSKAAVDEDNLSFYVGQVFGSKEGIKRLIDLHGIQTRRQLHVIRNDTTRIRAVCRGSIPEMNKEHGVGSSTSVGSKGKGSDSGSCPWLLHVSKGKHDATWMVKTFEDTHKCLQSMKVRACTASFLSKAVVEIITHNPEIPINALQIELQKKYGQKMSHMKAFRAKTMALDQIRGSYAEQYNHLRDYALELQRTNPGTTVKLDVEVSTDLSSDSRKFKRLYICFEALKKGFKAGKRDFLGLDGAFMKGPYPGQILTAVGIDSNNGTYPLAWAIVEAETINAWTWFLELLGDDLDLTTRSNFTFISDRQKGIIPAIAKVFPSAEHRFCIRHIQENMKLTWRGKEFQVQLWKCAAAATVPEFQEAMNELKSMSVQCHDWLKQIPPHHWSRAHFTGRSHTDCLLNNFCEVFNKQLTEGRDKPILTALEYIRQYVMKRIGNVNKAIQKADGPLTPTATKVLNSIKEEAMKYDVIWNGDSSYQVNGPWRDKAKVDINQKYCSCRGWELIGIPCKHAVAVIWNMASNGADVGIPEVWVDEVYWLDTWKKMYSFCLEPINGPKMWPKSACPTKILPPTHHKPVGRPKKKRVKSVTEITDGKRLKRSGKTNRRPGFLVVHDVRVIPTAPQTHLGGAMDFYFLDLSRWGRGRKWVGEEDDVKGGGRSP</sequence>
<dbReference type="InterPro" id="IPR058594">
    <property type="entry name" value="PB1-like_dom_pln"/>
</dbReference>
<name>A0AA38TGY2_9ASTR</name>
<feature type="compositionally biased region" description="Acidic residues" evidence="8">
    <location>
        <begin position="253"/>
        <end position="297"/>
    </location>
</feature>
<evidence type="ECO:0000256" key="7">
    <source>
        <dbReference type="PROSITE-ProRule" id="PRU00325"/>
    </source>
</evidence>
<evidence type="ECO:0000256" key="1">
    <source>
        <dbReference type="ARBA" id="ARBA00022578"/>
    </source>
</evidence>
<evidence type="ECO:0000256" key="2">
    <source>
        <dbReference type="ARBA" id="ARBA00022723"/>
    </source>
</evidence>
<dbReference type="InterPro" id="IPR001207">
    <property type="entry name" value="Transposase_mutator"/>
</dbReference>
<protein>
    <recommendedName>
        <fullName evidence="9">SWIM-type domain-containing protein</fullName>
    </recommendedName>
</protein>
<dbReference type="Pfam" id="PF26130">
    <property type="entry name" value="PB1-like"/>
    <property type="match status" value="1"/>
</dbReference>
<evidence type="ECO:0000256" key="5">
    <source>
        <dbReference type="ARBA" id="ARBA00023125"/>
    </source>
</evidence>
<keyword evidence="2" id="KW-0479">Metal-binding</keyword>
<keyword evidence="11" id="KW-1185">Reference proteome</keyword>
<dbReference type="InterPro" id="IPR006564">
    <property type="entry name" value="Znf_PMZ"/>
</dbReference>
<keyword evidence="6" id="KW-0233">DNA recombination</keyword>
<keyword evidence="4" id="KW-0862">Zinc</keyword>
<dbReference type="Pfam" id="PF04434">
    <property type="entry name" value="SWIM"/>
    <property type="match status" value="1"/>
</dbReference>
<evidence type="ECO:0000259" key="9">
    <source>
        <dbReference type="PROSITE" id="PS50966"/>
    </source>
</evidence>
<dbReference type="GO" id="GO:0008270">
    <property type="term" value="F:zinc ion binding"/>
    <property type="evidence" value="ECO:0007669"/>
    <property type="project" value="UniProtKB-KW"/>
</dbReference>
<evidence type="ECO:0000256" key="6">
    <source>
        <dbReference type="ARBA" id="ARBA00023172"/>
    </source>
</evidence>
<evidence type="ECO:0000313" key="10">
    <source>
        <dbReference type="EMBL" id="KAJ9554515.1"/>
    </source>
</evidence>
<keyword evidence="3 7" id="KW-0863">Zinc-finger</keyword>
<keyword evidence="5" id="KW-0238">DNA-binding</keyword>
<dbReference type="GO" id="GO:0004803">
    <property type="term" value="F:transposase activity"/>
    <property type="evidence" value="ECO:0007669"/>
    <property type="project" value="InterPro"/>
</dbReference>
<dbReference type="SMART" id="SM00575">
    <property type="entry name" value="ZnF_PMZ"/>
    <property type="match status" value="1"/>
</dbReference>
<feature type="domain" description="SWIM-type" evidence="9">
    <location>
        <begin position="857"/>
        <end position="889"/>
    </location>
</feature>
<gene>
    <name evidence="10" type="ORF">OSB04_018560</name>
</gene>
<accession>A0AA38TGY2</accession>
<evidence type="ECO:0000256" key="8">
    <source>
        <dbReference type="SAM" id="MobiDB-lite"/>
    </source>
</evidence>
<dbReference type="AlphaFoldDB" id="A0AA38TGY2"/>
<dbReference type="InterPro" id="IPR018289">
    <property type="entry name" value="MULE_transposase_dom"/>
</dbReference>
<dbReference type="GO" id="GO:0003677">
    <property type="term" value="F:DNA binding"/>
    <property type="evidence" value="ECO:0007669"/>
    <property type="project" value="UniProtKB-KW"/>
</dbReference>
<keyword evidence="1" id="KW-0815">Transposition</keyword>
<evidence type="ECO:0000313" key="11">
    <source>
        <dbReference type="Proteomes" id="UP001172457"/>
    </source>
</evidence>
<evidence type="ECO:0000256" key="4">
    <source>
        <dbReference type="ARBA" id="ARBA00022833"/>
    </source>
</evidence>
<dbReference type="Proteomes" id="UP001172457">
    <property type="component" value="Chromosome 4"/>
</dbReference>
<dbReference type="PROSITE" id="PS50966">
    <property type="entry name" value="ZF_SWIM"/>
    <property type="match status" value="1"/>
</dbReference>